<comment type="caution">
    <text evidence="1">The sequence shown here is derived from an EMBL/GenBank/DDBJ whole genome shotgun (WGS) entry which is preliminary data.</text>
</comment>
<reference evidence="1" key="1">
    <citation type="submission" date="2021-05" db="EMBL/GenBank/DDBJ databases">
        <authorList>
            <person name="Pietrasiak N."/>
            <person name="Ward R."/>
            <person name="Stajich J.E."/>
            <person name="Kurbessoian T."/>
        </authorList>
    </citation>
    <scope>NUCLEOTIDE SEQUENCE</scope>
    <source>
        <strain evidence="1">HA4357-MV3</strain>
    </source>
</reference>
<dbReference type="AlphaFoldDB" id="A0A9E3H9U7"/>
<evidence type="ECO:0000313" key="1">
    <source>
        <dbReference type="EMBL" id="MBW4433675.1"/>
    </source>
</evidence>
<dbReference type="EMBL" id="JAHHHW010000109">
    <property type="protein sequence ID" value="MBW4433675.1"/>
    <property type="molecule type" value="Genomic_DNA"/>
</dbReference>
<proteinExistence type="predicted"/>
<gene>
    <name evidence="1" type="ORF">KME28_18635</name>
</gene>
<dbReference type="Proteomes" id="UP000813215">
    <property type="component" value="Unassembled WGS sequence"/>
</dbReference>
<name>A0A9E3H9U7_9NOST</name>
<accession>A0A9E3H9U7</accession>
<protein>
    <submittedName>
        <fullName evidence="1">Uncharacterized protein</fullName>
    </submittedName>
</protein>
<organism evidence="1 2">
    <name type="scientific">Pelatocladus maniniholoensis HA4357-MV3</name>
    <dbReference type="NCBI Taxonomy" id="1117104"/>
    <lineage>
        <taxon>Bacteria</taxon>
        <taxon>Bacillati</taxon>
        <taxon>Cyanobacteriota</taxon>
        <taxon>Cyanophyceae</taxon>
        <taxon>Nostocales</taxon>
        <taxon>Nostocaceae</taxon>
        <taxon>Pelatocladus</taxon>
    </lineage>
</organism>
<reference evidence="1" key="2">
    <citation type="journal article" date="2022" name="Microbiol. Resour. Announc.">
        <title>Metagenome Sequencing to Explore Phylogenomics of Terrestrial Cyanobacteria.</title>
        <authorList>
            <person name="Ward R.D."/>
            <person name="Stajich J.E."/>
            <person name="Johansen J.R."/>
            <person name="Huntemann M."/>
            <person name="Clum A."/>
            <person name="Foster B."/>
            <person name="Foster B."/>
            <person name="Roux S."/>
            <person name="Palaniappan K."/>
            <person name="Varghese N."/>
            <person name="Mukherjee S."/>
            <person name="Reddy T.B.K."/>
            <person name="Daum C."/>
            <person name="Copeland A."/>
            <person name="Chen I.A."/>
            <person name="Ivanova N.N."/>
            <person name="Kyrpides N.C."/>
            <person name="Shapiro N."/>
            <person name="Eloe-Fadrosh E.A."/>
            <person name="Pietrasiak N."/>
        </authorList>
    </citation>
    <scope>NUCLEOTIDE SEQUENCE</scope>
    <source>
        <strain evidence="1">HA4357-MV3</strain>
    </source>
</reference>
<sequence length="213" mass="24593">MFWIDVEVPVIVCSRENDQYVPKQQTQIVKVLATPTGNEARKVIKNFEELAKANTELCLAKNNETTCYASVPDYWQTRSPQKPQLAIQYAENLGNGKIGRSRWTLIIPHYRYGKSHQAKFPDYEKGSYRGVQVLKDNSKIIVWCKSDTECLRVLNALKQYVDPDYLKGIEPPETTKSNRTYKEISVTPTLCQFFPLGQKDTVPEWSKKLRDKK</sequence>
<evidence type="ECO:0000313" key="2">
    <source>
        <dbReference type="Proteomes" id="UP000813215"/>
    </source>
</evidence>